<gene>
    <name evidence="1" type="ORF">DPMN_011102</name>
</gene>
<accession>A0A9D4S263</accession>
<reference evidence="1" key="2">
    <citation type="submission" date="2020-11" db="EMBL/GenBank/DDBJ databases">
        <authorList>
            <person name="McCartney M.A."/>
            <person name="Auch B."/>
            <person name="Kono T."/>
            <person name="Mallez S."/>
            <person name="Becker A."/>
            <person name="Gohl D.M."/>
            <person name="Silverstein K.A.T."/>
            <person name="Koren S."/>
            <person name="Bechman K.B."/>
            <person name="Herman A."/>
            <person name="Abrahante J.E."/>
            <person name="Garbe J."/>
        </authorList>
    </citation>
    <scope>NUCLEOTIDE SEQUENCE</scope>
    <source>
        <strain evidence="1">Duluth1</strain>
        <tissue evidence="1">Whole animal</tissue>
    </source>
</reference>
<organism evidence="1 2">
    <name type="scientific">Dreissena polymorpha</name>
    <name type="common">Zebra mussel</name>
    <name type="synonym">Mytilus polymorpha</name>
    <dbReference type="NCBI Taxonomy" id="45954"/>
    <lineage>
        <taxon>Eukaryota</taxon>
        <taxon>Metazoa</taxon>
        <taxon>Spiralia</taxon>
        <taxon>Lophotrochozoa</taxon>
        <taxon>Mollusca</taxon>
        <taxon>Bivalvia</taxon>
        <taxon>Autobranchia</taxon>
        <taxon>Heteroconchia</taxon>
        <taxon>Euheterodonta</taxon>
        <taxon>Imparidentia</taxon>
        <taxon>Neoheterodontei</taxon>
        <taxon>Myida</taxon>
        <taxon>Dreissenoidea</taxon>
        <taxon>Dreissenidae</taxon>
        <taxon>Dreissena</taxon>
    </lineage>
</organism>
<dbReference type="AlphaFoldDB" id="A0A9D4S263"/>
<comment type="caution">
    <text evidence="1">The sequence shown here is derived from an EMBL/GenBank/DDBJ whole genome shotgun (WGS) entry which is preliminary data.</text>
</comment>
<name>A0A9D4S263_DREPO</name>
<sequence>MAEKEGAYQTRHQLLLSAHIVAVTVNNVHITNKAKMVTVTMNKEEHTNQGTNAGTDC</sequence>
<protein>
    <submittedName>
        <fullName evidence="1">Uncharacterized protein</fullName>
    </submittedName>
</protein>
<keyword evidence="2" id="KW-1185">Reference proteome</keyword>
<reference evidence="1" key="1">
    <citation type="journal article" date="2019" name="bioRxiv">
        <title>The Genome of the Zebra Mussel, Dreissena polymorpha: A Resource for Invasive Species Research.</title>
        <authorList>
            <person name="McCartney M.A."/>
            <person name="Auch B."/>
            <person name="Kono T."/>
            <person name="Mallez S."/>
            <person name="Zhang Y."/>
            <person name="Obille A."/>
            <person name="Becker A."/>
            <person name="Abrahante J.E."/>
            <person name="Garbe J."/>
            <person name="Badalamenti J.P."/>
            <person name="Herman A."/>
            <person name="Mangelson H."/>
            <person name="Liachko I."/>
            <person name="Sullivan S."/>
            <person name="Sone E.D."/>
            <person name="Koren S."/>
            <person name="Silverstein K.A.T."/>
            <person name="Beckman K.B."/>
            <person name="Gohl D.M."/>
        </authorList>
    </citation>
    <scope>NUCLEOTIDE SEQUENCE</scope>
    <source>
        <strain evidence="1">Duluth1</strain>
        <tissue evidence="1">Whole animal</tissue>
    </source>
</reference>
<dbReference type="Proteomes" id="UP000828390">
    <property type="component" value="Unassembled WGS sequence"/>
</dbReference>
<evidence type="ECO:0000313" key="2">
    <source>
        <dbReference type="Proteomes" id="UP000828390"/>
    </source>
</evidence>
<dbReference type="EMBL" id="JAIWYP010000001">
    <property type="protein sequence ID" value="KAH3887087.1"/>
    <property type="molecule type" value="Genomic_DNA"/>
</dbReference>
<proteinExistence type="predicted"/>
<evidence type="ECO:0000313" key="1">
    <source>
        <dbReference type="EMBL" id="KAH3887087.1"/>
    </source>
</evidence>